<keyword evidence="4 9" id="KW-0028">Amino-acid biosynthesis</keyword>
<feature type="active site" description="Proton acceptor" evidence="9">
    <location>
        <position position="57"/>
    </location>
</feature>
<evidence type="ECO:0000256" key="7">
    <source>
        <dbReference type="ARBA" id="ARBA00023239"/>
    </source>
</evidence>
<proteinExistence type="inferred from homology"/>
<dbReference type="GO" id="GO:0004834">
    <property type="term" value="F:tryptophan synthase activity"/>
    <property type="evidence" value="ECO:0007669"/>
    <property type="project" value="UniProtKB-UniRule"/>
</dbReference>
<protein>
    <recommendedName>
        <fullName evidence="9">Tryptophan synthase alpha chain</fullName>
        <ecNumber evidence="9">4.2.1.20</ecNumber>
    </recommendedName>
</protein>
<name>A0A1G9LZL2_9SPHI</name>
<dbReference type="InterPro" id="IPR013785">
    <property type="entry name" value="Aldolase_TIM"/>
</dbReference>
<comment type="catalytic activity">
    <reaction evidence="8 9">
        <text>(1S,2R)-1-C-(indol-3-yl)glycerol 3-phosphate + L-serine = D-glyceraldehyde 3-phosphate + L-tryptophan + H2O</text>
        <dbReference type="Rhea" id="RHEA:10532"/>
        <dbReference type="ChEBI" id="CHEBI:15377"/>
        <dbReference type="ChEBI" id="CHEBI:33384"/>
        <dbReference type="ChEBI" id="CHEBI:57912"/>
        <dbReference type="ChEBI" id="CHEBI:58866"/>
        <dbReference type="ChEBI" id="CHEBI:59776"/>
        <dbReference type="EC" id="4.2.1.20"/>
    </reaction>
</comment>
<evidence type="ECO:0000313" key="11">
    <source>
        <dbReference type="EMBL" id="SDL67452.1"/>
    </source>
</evidence>
<comment type="subunit">
    <text evidence="3 9">Tetramer of two alpha and two beta chains.</text>
</comment>
<evidence type="ECO:0000313" key="12">
    <source>
        <dbReference type="Proteomes" id="UP000199226"/>
    </source>
</evidence>
<comment type="similarity">
    <text evidence="9 10">Belongs to the TrpA family.</text>
</comment>
<gene>
    <name evidence="9" type="primary">trpA</name>
    <name evidence="11" type="ORF">SAMN05421813_101167</name>
</gene>
<sequence>MNRLNELFQNKKEPLLSIYFTAGYPDLNSTLDIAEAIEKAGADFMEIGFPYSDPLADGPVIQNSSQKALQNGMNLKILFEQLKELRKRVSIPVLLMGYVNPVLQYGVKNFCDSCAAVGVDGVIVPDLPMVEYEELYKDNFISNNISNIFLVTPQTSEERIRKIDDLSNGFIYLLSSSSTTGKNLTVSNEADAYFSRIREMNLKNPTMIGFGISDQKSFNKAAEYTRGAIVGSAFVKFLDTENALQRIPEFIKSIRP</sequence>
<dbReference type="Gene3D" id="3.20.20.70">
    <property type="entry name" value="Aldolase class I"/>
    <property type="match status" value="1"/>
</dbReference>
<comment type="function">
    <text evidence="1 9">The alpha subunit is responsible for the aldol cleavage of indoleglycerol phosphate to indole and glyceraldehyde 3-phosphate.</text>
</comment>
<evidence type="ECO:0000256" key="6">
    <source>
        <dbReference type="ARBA" id="ARBA00023141"/>
    </source>
</evidence>
<feature type="active site" description="Proton acceptor" evidence="9">
    <location>
        <position position="46"/>
    </location>
</feature>
<keyword evidence="5 9" id="KW-0822">Tryptophan biosynthesis</keyword>
<dbReference type="CDD" id="cd04724">
    <property type="entry name" value="Tryptophan_synthase_alpha"/>
    <property type="match status" value="1"/>
</dbReference>
<organism evidence="11 12">
    <name type="scientific">Daejeonella rubra</name>
    <dbReference type="NCBI Taxonomy" id="990371"/>
    <lineage>
        <taxon>Bacteria</taxon>
        <taxon>Pseudomonadati</taxon>
        <taxon>Bacteroidota</taxon>
        <taxon>Sphingobacteriia</taxon>
        <taxon>Sphingobacteriales</taxon>
        <taxon>Sphingobacteriaceae</taxon>
        <taxon>Daejeonella</taxon>
    </lineage>
</organism>
<evidence type="ECO:0000256" key="8">
    <source>
        <dbReference type="ARBA" id="ARBA00049047"/>
    </source>
</evidence>
<dbReference type="RefSeq" id="WP_090697819.1">
    <property type="nucleotide sequence ID" value="NZ_FNHH01000001.1"/>
</dbReference>
<dbReference type="PROSITE" id="PS00167">
    <property type="entry name" value="TRP_SYNTHASE_ALPHA"/>
    <property type="match status" value="1"/>
</dbReference>
<accession>A0A1G9LZL2</accession>
<dbReference type="OrthoDB" id="9804578at2"/>
<evidence type="ECO:0000256" key="4">
    <source>
        <dbReference type="ARBA" id="ARBA00022605"/>
    </source>
</evidence>
<dbReference type="HAMAP" id="MF_00131">
    <property type="entry name" value="Trp_synth_alpha"/>
    <property type="match status" value="1"/>
</dbReference>
<dbReference type="Pfam" id="PF00290">
    <property type="entry name" value="Trp_syntA"/>
    <property type="match status" value="1"/>
</dbReference>
<keyword evidence="12" id="KW-1185">Reference proteome</keyword>
<dbReference type="STRING" id="990371.SAMN05421813_101167"/>
<dbReference type="Proteomes" id="UP000199226">
    <property type="component" value="Unassembled WGS sequence"/>
</dbReference>
<dbReference type="GO" id="GO:0005829">
    <property type="term" value="C:cytosol"/>
    <property type="evidence" value="ECO:0007669"/>
    <property type="project" value="TreeGrafter"/>
</dbReference>
<dbReference type="PANTHER" id="PTHR43406:SF1">
    <property type="entry name" value="TRYPTOPHAN SYNTHASE ALPHA CHAIN, CHLOROPLASTIC"/>
    <property type="match status" value="1"/>
</dbReference>
<comment type="pathway">
    <text evidence="2 9">Amino-acid biosynthesis; L-tryptophan biosynthesis; L-tryptophan from chorismate: step 5/5.</text>
</comment>
<evidence type="ECO:0000256" key="9">
    <source>
        <dbReference type="HAMAP-Rule" id="MF_00131"/>
    </source>
</evidence>
<evidence type="ECO:0000256" key="1">
    <source>
        <dbReference type="ARBA" id="ARBA00003365"/>
    </source>
</evidence>
<dbReference type="InterPro" id="IPR018204">
    <property type="entry name" value="Trp_synthase_alpha_AS"/>
</dbReference>
<dbReference type="EMBL" id="FNHH01000001">
    <property type="protein sequence ID" value="SDL67452.1"/>
    <property type="molecule type" value="Genomic_DNA"/>
</dbReference>
<evidence type="ECO:0000256" key="2">
    <source>
        <dbReference type="ARBA" id="ARBA00004733"/>
    </source>
</evidence>
<dbReference type="NCBIfam" id="TIGR00262">
    <property type="entry name" value="trpA"/>
    <property type="match status" value="1"/>
</dbReference>
<dbReference type="EC" id="4.2.1.20" evidence="9"/>
<evidence type="ECO:0000256" key="10">
    <source>
        <dbReference type="RuleBase" id="RU003662"/>
    </source>
</evidence>
<dbReference type="InterPro" id="IPR011060">
    <property type="entry name" value="RibuloseP-bd_barrel"/>
</dbReference>
<keyword evidence="6 9" id="KW-0057">Aromatic amino acid biosynthesis</keyword>
<dbReference type="PANTHER" id="PTHR43406">
    <property type="entry name" value="TRYPTOPHAN SYNTHASE, ALPHA CHAIN"/>
    <property type="match status" value="1"/>
</dbReference>
<dbReference type="UniPathway" id="UPA00035">
    <property type="reaction ID" value="UER00044"/>
</dbReference>
<keyword evidence="7 9" id="KW-0456">Lyase</keyword>
<dbReference type="AlphaFoldDB" id="A0A1G9LZL2"/>
<evidence type="ECO:0000256" key="3">
    <source>
        <dbReference type="ARBA" id="ARBA00011270"/>
    </source>
</evidence>
<reference evidence="12" key="1">
    <citation type="submission" date="2016-10" db="EMBL/GenBank/DDBJ databases">
        <authorList>
            <person name="Varghese N."/>
            <person name="Submissions S."/>
        </authorList>
    </citation>
    <scope>NUCLEOTIDE SEQUENCE [LARGE SCALE GENOMIC DNA]</scope>
    <source>
        <strain evidence="12">DSM 24536</strain>
    </source>
</reference>
<dbReference type="FunFam" id="3.20.20.70:FF:000037">
    <property type="entry name" value="Tryptophan synthase alpha chain"/>
    <property type="match status" value="1"/>
</dbReference>
<dbReference type="InterPro" id="IPR002028">
    <property type="entry name" value="Trp_synthase_suA"/>
</dbReference>
<dbReference type="SUPFAM" id="SSF51366">
    <property type="entry name" value="Ribulose-phoshate binding barrel"/>
    <property type="match status" value="1"/>
</dbReference>
<evidence type="ECO:0000256" key="5">
    <source>
        <dbReference type="ARBA" id="ARBA00022822"/>
    </source>
</evidence>